<reference evidence="7 8" key="1">
    <citation type="journal article" date="2018" name="Nat. Biotechnol.">
        <title>A standardized bacterial taxonomy based on genome phylogeny substantially revises the tree of life.</title>
        <authorList>
            <person name="Parks D.H."/>
            <person name="Chuvochina M."/>
            <person name="Waite D.W."/>
            <person name="Rinke C."/>
            <person name="Skarshewski A."/>
            <person name="Chaumeil P.A."/>
            <person name="Hugenholtz P."/>
        </authorList>
    </citation>
    <scope>NUCLEOTIDE SEQUENCE [LARGE SCALE GENOMIC DNA]</scope>
    <source>
        <strain evidence="7">UBA10045</strain>
    </source>
</reference>
<evidence type="ECO:0000256" key="1">
    <source>
        <dbReference type="ARBA" id="ARBA00022908"/>
    </source>
</evidence>
<dbReference type="PANTHER" id="PTHR30349">
    <property type="entry name" value="PHAGE INTEGRASE-RELATED"/>
    <property type="match status" value="1"/>
</dbReference>
<organism evidence="7 8">
    <name type="scientific">Acinetobacter radioresistens</name>
    <dbReference type="NCBI Taxonomy" id="40216"/>
    <lineage>
        <taxon>Bacteria</taxon>
        <taxon>Pseudomonadati</taxon>
        <taxon>Pseudomonadota</taxon>
        <taxon>Gammaproteobacteria</taxon>
        <taxon>Moraxellales</taxon>
        <taxon>Moraxellaceae</taxon>
        <taxon>Acinetobacter</taxon>
    </lineage>
</organism>
<protein>
    <submittedName>
        <fullName evidence="7">Integrase</fullName>
    </submittedName>
</protein>
<proteinExistence type="predicted"/>
<evidence type="ECO:0000259" key="6">
    <source>
        <dbReference type="PROSITE" id="PS51900"/>
    </source>
</evidence>
<dbReference type="InterPro" id="IPR011010">
    <property type="entry name" value="DNA_brk_join_enz"/>
</dbReference>
<dbReference type="InterPro" id="IPR002104">
    <property type="entry name" value="Integrase_catalytic"/>
</dbReference>
<keyword evidence="1" id="KW-0229">DNA integration</keyword>
<evidence type="ECO:0000313" key="8">
    <source>
        <dbReference type="Proteomes" id="UP000262257"/>
    </source>
</evidence>
<dbReference type="InterPro" id="IPR013762">
    <property type="entry name" value="Integrase-like_cat_sf"/>
</dbReference>
<feature type="domain" description="Tyr recombinase" evidence="5">
    <location>
        <begin position="185"/>
        <end position="377"/>
    </location>
</feature>
<gene>
    <name evidence="7" type="ORF">DIC32_03705</name>
</gene>
<dbReference type="Proteomes" id="UP000262257">
    <property type="component" value="Unassembled WGS sequence"/>
</dbReference>
<dbReference type="PROSITE" id="PS51900">
    <property type="entry name" value="CB"/>
    <property type="match status" value="1"/>
</dbReference>
<keyword evidence="2 4" id="KW-0238">DNA-binding</keyword>
<dbReference type="PROSITE" id="PS51898">
    <property type="entry name" value="TYR_RECOMBINASE"/>
    <property type="match status" value="1"/>
</dbReference>
<sequence length="532" mass="62664">MGTVTKRQTKDGTTRYRAQVRVQRQGYPEFKQSKTFSKKSLAEDWIKRTEAEIELHPEKMLNPEVQLKHKTLREFINQYLDEADSFARTKTAALQHIASLDISEKNIYSLTRQDFSDYAIMRRRGDPVRGTDGVAPATVLKDLSHIKAVIVHAEFVWGEPLENVLVEFEKAMIGLQKSRIVTRSKQRDRLPTAEELQMLTNYFYKSWKRVKNSTPMHLIMWFAVYTARREDELCSLRLDDFDDLNSQWLVRDAKNPNGSLGNHKYAHMEPRAIHMIDEFMKPDVRERMLALGYDKNILIPVNTATVSTYFTRACNACGITDLRFHDLRHEAATRYAEDGFTIPQLQTITLHESWNTLKRYVNLKKRGTRLEFEEAIRIAEDNYNSYYKEWSKKQRYMALVDKNDAFENDGVINVDFDFIKKHLDVFIEIHQNNKYFKRLHVNKLNSNNPFAWDNHNNRFVADDIQLAWEDWFIENGKVDWEELPEGSTHFAVKDLAIVKKLKTRIYVWEPSIQGWMDSFGQYLIDDRHIAKF</sequence>
<evidence type="ECO:0000256" key="2">
    <source>
        <dbReference type="ARBA" id="ARBA00023125"/>
    </source>
</evidence>
<dbReference type="GO" id="GO:0003677">
    <property type="term" value="F:DNA binding"/>
    <property type="evidence" value="ECO:0007669"/>
    <property type="project" value="UniProtKB-UniRule"/>
</dbReference>
<dbReference type="Gene3D" id="1.10.443.10">
    <property type="entry name" value="Intergrase catalytic core"/>
    <property type="match status" value="1"/>
</dbReference>
<name>A0A3D3FYG4_ACIRA</name>
<comment type="caution">
    <text evidence="7">The sequence shown here is derived from an EMBL/GenBank/DDBJ whole genome shotgun (WGS) entry which is preliminary data.</text>
</comment>
<dbReference type="InterPro" id="IPR050090">
    <property type="entry name" value="Tyrosine_recombinase_XerCD"/>
</dbReference>
<evidence type="ECO:0000256" key="4">
    <source>
        <dbReference type="PROSITE-ProRule" id="PRU01248"/>
    </source>
</evidence>
<dbReference type="InterPro" id="IPR044068">
    <property type="entry name" value="CB"/>
</dbReference>
<dbReference type="AlphaFoldDB" id="A0A3D3FYG4"/>
<dbReference type="GO" id="GO:0015074">
    <property type="term" value="P:DNA integration"/>
    <property type="evidence" value="ECO:0007669"/>
    <property type="project" value="UniProtKB-KW"/>
</dbReference>
<evidence type="ECO:0000313" key="7">
    <source>
        <dbReference type="EMBL" id="HCM30840.1"/>
    </source>
</evidence>
<evidence type="ECO:0000259" key="5">
    <source>
        <dbReference type="PROSITE" id="PS51898"/>
    </source>
</evidence>
<feature type="domain" description="Core-binding (CB)" evidence="6">
    <location>
        <begin position="70"/>
        <end position="154"/>
    </location>
</feature>
<dbReference type="SUPFAM" id="SSF56349">
    <property type="entry name" value="DNA breaking-rejoining enzymes"/>
    <property type="match status" value="1"/>
</dbReference>
<evidence type="ECO:0000256" key="3">
    <source>
        <dbReference type="ARBA" id="ARBA00023172"/>
    </source>
</evidence>
<accession>A0A3D3FYG4</accession>
<dbReference type="Pfam" id="PF00589">
    <property type="entry name" value="Phage_integrase"/>
    <property type="match status" value="1"/>
</dbReference>
<dbReference type="PANTHER" id="PTHR30349:SF94">
    <property type="entry name" value="INTEGRASE_RECOMBINASE HI_1414-RELATED"/>
    <property type="match status" value="1"/>
</dbReference>
<dbReference type="GO" id="GO:0006310">
    <property type="term" value="P:DNA recombination"/>
    <property type="evidence" value="ECO:0007669"/>
    <property type="project" value="UniProtKB-KW"/>
</dbReference>
<keyword evidence="3" id="KW-0233">DNA recombination</keyword>
<dbReference type="EMBL" id="DPXL01000051">
    <property type="protein sequence ID" value="HCM30840.1"/>
    <property type="molecule type" value="Genomic_DNA"/>
</dbReference>